<name>A0A0P7ZI58_9CYAN</name>
<keyword evidence="2" id="KW-0808">Transferase</keyword>
<accession>A0A0P7ZI58</accession>
<comment type="caution">
    <text evidence="2">The sequence shown here is derived from an EMBL/GenBank/DDBJ whole genome shotgun (WGS) entry which is preliminary data.</text>
</comment>
<dbReference type="InterPro" id="IPR013691">
    <property type="entry name" value="MeTrfase_14"/>
</dbReference>
<organism evidence="2 3">
    <name type="scientific">Phormidesmis priestleyi Ana</name>
    <dbReference type="NCBI Taxonomy" id="1666911"/>
    <lineage>
        <taxon>Bacteria</taxon>
        <taxon>Bacillati</taxon>
        <taxon>Cyanobacteriota</taxon>
        <taxon>Cyanophyceae</taxon>
        <taxon>Leptolyngbyales</taxon>
        <taxon>Leptolyngbyaceae</taxon>
        <taxon>Phormidesmis</taxon>
    </lineage>
</organism>
<dbReference type="Gene3D" id="3.40.50.720">
    <property type="entry name" value="NAD(P)-binding Rossmann-like Domain"/>
    <property type="match status" value="1"/>
</dbReference>
<gene>
    <name evidence="2" type="ORF">HLUCCA11_15430</name>
</gene>
<proteinExistence type="predicted"/>
<dbReference type="GO" id="GO:0032259">
    <property type="term" value="P:methylation"/>
    <property type="evidence" value="ECO:0007669"/>
    <property type="project" value="UniProtKB-KW"/>
</dbReference>
<evidence type="ECO:0000259" key="1">
    <source>
        <dbReference type="Pfam" id="PF08484"/>
    </source>
</evidence>
<reference evidence="2 3" key="1">
    <citation type="submission" date="2015-09" db="EMBL/GenBank/DDBJ databases">
        <title>Identification and resolution of microdiversity through metagenomic sequencing of parallel consortia.</title>
        <authorList>
            <person name="Nelson W.C."/>
            <person name="Romine M.F."/>
            <person name="Lindemann S.R."/>
        </authorList>
    </citation>
    <scope>NUCLEOTIDE SEQUENCE [LARGE SCALE GENOMIC DNA]</scope>
    <source>
        <strain evidence="2">Ana</strain>
    </source>
</reference>
<dbReference type="SUPFAM" id="SSF53335">
    <property type="entry name" value="S-adenosyl-L-methionine-dependent methyltransferases"/>
    <property type="match status" value="1"/>
</dbReference>
<evidence type="ECO:0000313" key="2">
    <source>
        <dbReference type="EMBL" id="KPQ34309.1"/>
    </source>
</evidence>
<dbReference type="STRING" id="1666911.HLUCCA11_15430"/>
<keyword evidence="2" id="KW-0489">Methyltransferase</keyword>
<feature type="domain" description="C-methyltransferase" evidence="1">
    <location>
        <begin position="292"/>
        <end position="407"/>
    </location>
</feature>
<dbReference type="EMBL" id="LJZR01000021">
    <property type="protein sequence ID" value="KPQ34309.1"/>
    <property type="molecule type" value="Genomic_DNA"/>
</dbReference>
<dbReference type="GO" id="GO:0008168">
    <property type="term" value="F:methyltransferase activity"/>
    <property type="evidence" value="ECO:0007669"/>
    <property type="project" value="UniProtKB-KW"/>
</dbReference>
<dbReference type="InterPro" id="IPR029063">
    <property type="entry name" value="SAM-dependent_MTases_sf"/>
</dbReference>
<dbReference type="Pfam" id="PF08484">
    <property type="entry name" value="Methyltransf_14"/>
    <property type="match status" value="1"/>
</dbReference>
<dbReference type="Proteomes" id="UP000050465">
    <property type="component" value="Unassembled WGS sequence"/>
</dbReference>
<dbReference type="PANTHER" id="PTHR43861">
    <property type="entry name" value="TRANS-ACONITATE 2-METHYLTRANSFERASE-RELATED"/>
    <property type="match status" value="1"/>
</dbReference>
<evidence type="ECO:0000313" key="3">
    <source>
        <dbReference type="Proteomes" id="UP000050465"/>
    </source>
</evidence>
<dbReference type="Pfam" id="PF13489">
    <property type="entry name" value="Methyltransf_23"/>
    <property type="match status" value="1"/>
</dbReference>
<dbReference type="Gene3D" id="3.40.50.150">
    <property type="entry name" value="Vaccinia Virus protein VP39"/>
    <property type="match status" value="1"/>
</dbReference>
<protein>
    <submittedName>
        <fullName evidence="2">C-methyltransferase</fullName>
    </submittedName>
</protein>
<sequence length="420" mass="47403">MTCPVCHCSEPDIFIELSNLPIYCNLLWNSRQEAIACPKGDIHLAFCKCCGAITNTAFDPDKLGYSQDYENSLHYSSRFQAYAQALAERLVAKHQLYGKTIIEIGCGKGDFLVSLCELGNNRGVGFDNSYAERPEHVAMGAQVKFIQDFYSDKYAEYQGDLLCCRQVLEHIQRPGDFLRSLYQTLSLKAVLPIAEPQPNGSETAVFFEVPNALYTFRNMMIWDIIYEHCTYFTPISLRYVFAAAGYRSHEVLEEFGGQFISIEASVESSIESSIETSAQSLAIQAKCPPAVNAEELAQLSEDIAQFKARFESQMARCRESLSQRFEQGKKVVIWGAGSKGVTFLNLLNLQDEVEYAVDINPRKHDKFIPGTGQQIVTPDFMETYRPDVVIVMNPLYQQEIQETLAQMKLHPEILTTEQFA</sequence>
<dbReference type="AlphaFoldDB" id="A0A0P7ZI58"/>